<proteinExistence type="predicted"/>
<organism evidence="2 3">
    <name type="scientific">Flavobacterium cheonanense</name>
    <dbReference type="NCBI Taxonomy" id="706183"/>
    <lineage>
        <taxon>Bacteria</taxon>
        <taxon>Pseudomonadati</taxon>
        <taxon>Bacteroidota</taxon>
        <taxon>Flavobacteriia</taxon>
        <taxon>Flavobacteriales</taxon>
        <taxon>Flavobacteriaceae</taxon>
        <taxon>Flavobacterium</taxon>
    </lineage>
</organism>
<evidence type="ECO:0008006" key="4">
    <source>
        <dbReference type="Google" id="ProtNLM"/>
    </source>
</evidence>
<keyword evidence="1" id="KW-0812">Transmembrane</keyword>
<evidence type="ECO:0000313" key="2">
    <source>
        <dbReference type="EMBL" id="GAA4078579.1"/>
    </source>
</evidence>
<feature type="transmembrane region" description="Helical" evidence="1">
    <location>
        <begin position="6"/>
        <end position="29"/>
    </location>
</feature>
<keyword evidence="1" id="KW-0472">Membrane</keyword>
<name>A0ABP7W0M5_9FLAO</name>
<keyword evidence="1" id="KW-1133">Transmembrane helix</keyword>
<keyword evidence="3" id="KW-1185">Reference proteome</keyword>
<evidence type="ECO:0000313" key="3">
    <source>
        <dbReference type="Proteomes" id="UP001500367"/>
    </source>
</evidence>
<evidence type="ECO:0000256" key="1">
    <source>
        <dbReference type="SAM" id="Phobius"/>
    </source>
</evidence>
<accession>A0ABP7W0M5</accession>
<dbReference type="RefSeq" id="WP_298305273.1">
    <property type="nucleotide sequence ID" value="NZ_BAABCT010000008.1"/>
</dbReference>
<dbReference type="EMBL" id="BAABCT010000008">
    <property type="protein sequence ID" value="GAA4078579.1"/>
    <property type="molecule type" value="Genomic_DNA"/>
</dbReference>
<comment type="caution">
    <text evidence="2">The sequence shown here is derived from an EMBL/GenBank/DDBJ whole genome shotgun (WGS) entry which is preliminary data.</text>
</comment>
<gene>
    <name evidence="2" type="ORF">GCM10022389_25810</name>
</gene>
<protein>
    <recommendedName>
        <fullName evidence="4">DUF2759 domain-containing protein</fullName>
    </recommendedName>
</protein>
<sequence>MKETLVTIGIILAIISVMAFVVGFVMIFFESRRKLGLKVMLFSVIGFIIGFGTCFANFSLGAMH</sequence>
<feature type="transmembrane region" description="Helical" evidence="1">
    <location>
        <begin position="41"/>
        <end position="60"/>
    </location>
</feature>
<dbReference type="Proteomes" id="UP001500367">
    <property type="component" value="Unassembled WGS sequence"/>
</dbReference>
<reference evidence="3" key="1">
    <citation type="journal article" date="2019" name="Int. J. Syst. Evol. Microbiol.">
        <title>The Global Catalogue of Microorganisms (GCM) 10K type strain sequencing project: providing services to taxonomists for standard genome sequencing and annotation.</title>
        <authorList>
            <consortium name="The Broad Institute Genomics Platform"/>
            <consortium name="The Broad Institute Genome Sequencing Center for Infectious Disease"/>
            <person name="Wu L."/>
            <person name="Ma J."/>
        </authorList>
    </citation>
    <scope>NUCLEOTIDE SEQUENCE [LARGE SCALE GENOMIC DNA]</scope>
    <source>
        <strain evidence="3">JCM 17069</strain>
    </source>
</reference>